<proteinExistence type="predicted"/>
<evidence type="ECO:0000256" key="2">
    <source>
        <dbReference type="ARBA" id="ARBA00023125"/>
    </source>
</evidence>
<dbReference type="GO" id="GO:0043565">
    <property type="term" value="F:sequence-specific DNA binding"/>
    <property type="evidence" value="ECO:0007669"/>
    <property type="project" value="InterPro"/>
</dbReference>
<dbReference type="Proteomes" id="UP000718012">
    <property type="component" value="Unassembled WGS sequence"/>
</dbReference>
<reference evidence="5" key="2">
    <citation type="submission" date="2021-09" db="EMBL/GenBank/DDBJ databases">
        <authorList>
            <person name="Gilroy R."/>
        </authorList>
    </citation>
    <scope>NUCLEOTIDE SEQUENCE</scope>
    <source>
        <strain evidence="5">CHK165-8395</strain>
    </source>
</reference>
<dbReference type="InterPro" id="IPR009057">
    <property type="entry name" value="Homeodomain-like_sf"/>
</dbReference>
<evidence type="ECO:0000259" key="4">
    <source>
        <dbReference type="PROSITE" id="PS01124"/>
    </source>
</evidence>
<protein>
    <submittedName>
        <fullName evidence="5">Helix-turn-helix domain-containing protein</fullName>
    </submittedName>
</protein>
<evidence type="ECO:0000313" key="6">
    <source>
        <dbReference type="Proteomes" id="UP000718012"/>
    </source>
</evidence>
<dbReference type="EMBL" id="DYXD01000087">
    <property type="protein sequence ID" value="HJF07343.1"/>
    <property type="molecule type" value="Genomic_DNA"/>
</dbReference>
<dbReference type="AlphaFoldDB" id="A0A921K2Q6"/>
<keyword evidence="2" id="KW-0238">DNA-binding</keyword>
<keyword evidence="1" id="KW-0805">Transcription regulation</keyword>
<dbReference type="SUPFAM" id="SSF51215">
    <property type="entry name" value="Regulatory protein AraC"/>
    <property type="match status" value="1"/>
</dbReference>
<dbReference type="Gene3D" id="1.10.10.60">
    <property type="entry name" value="Homeodomain-like"/>
    <property type="match status" value="1"/>
</dbReference>
<organism evidence="5 6">
    <name type="scientific">Phocaeicola coprocola</name>
    <dbReference type="NCBI Taxonomy" id="310298"/>
    <lineage>
        <taxon>Bacteria</taxon>
        <taxon>Pseudomonadati</taxon>
        <taxon>Bacteroidota</taxon>
        <taxon>Bacteroidia</taxon>
        <taxon>Bacteroidales</taxon>
        <taxon>Bacteroidaceae</taxon>
        <taxon>Phocaeicola</taxon>
    </lineage>
</organism>
<evidence type="ECO:0000256" key="1">
    <source>
        <dbReference type="ARBA" id="ARBA00023015"/>
    </source>
</evidence>
<dbReference type="PANTHER" id="PTHR43280">
    <property type="entry name" value="ARAC-FAMILY TRANSCRIPTIONAL REGULATOR"/>
    <property type="match status" value="1"/>
</dbReference>
<keyword evidence="3" id="KW-0804">Transcription</keyword>
<reference evidence="5" key="1">
    <citation type="journal article" date="2021" name="PeerJ">
        <title>Extensive microbial diversity within the chicken gut microbiome revealed by metagenomics and culture.</title>
        <authorList>
            <person name="Gilroy R."/>
            <person name="Ravi A."/>
            <person name="Getino M."/>
            <person name="Pursley I."/>
            <person name="Horton D.L."/>
            <person name="Alikhan N.F."/>
            <person name="Baker D."/>
            <person name="Gharbi K."/>
            <person name="Hall N."/>
            <person name="Watson M."/>
            <person name="Adriaenssens E.M."/>
            <person name="Foster-Nyarko E."/>
            <person name="Jarju S."/>
            <person name="Secka A."/>
            <person name="Antonio M."/>
            <person name="Oren A."/>
            <person name="Chaudhuri R.R."/>
            <person name="La Ragione R."/>
            <person name="Hildebrand F."/>
            <person name="Pallen M.J."/>
        </authorList>
    </citation>
    <scope>NUCLEOTIDE SEQUENCE</scope>
    <source>
        <strain evidence="5">CHK165-8395</strain>
    </source>
</reference>
<dbReference type="Pfam" id="PF12833">
    <property type="entry name" value="HTH_18"/>
    <property type="match status" value="1"/>
</dbReference>
<name>A0A921K2Q6_9BACT</name>
<dbReference type="SMART" id="SM00342">
    <property type="entry name" value="HTH_ARAC"/>
    <property type="match status" value="1"/>
</dbReference>
<evidence type="ECO:0000313" key="5">
    <source>
        <dbReference type="EMBL" id="HJF07343.1"/>
    </source>
</evidence>
<dbReference type="PANTHER" id="PTHR43280:SF32">
    <property type="entry name" value="TRANSCRIPTIONAL REGULATORY PROTEIN"/>
    <property type="match status" value="1"/>
</dbReference>
<dbReference type="SUPFAM" id="SSF46689">
    <property type="entry name" value="Homeodomain-like"/>
    <property type="match status" value="1"/>
</dbReference>
<gene>
    <name evidence="5" type="ORF">K8U81_04000</name>
</gene>
<sequence>IYYHSYFCKYINKRIMISQENLIEKETIIFKDLSDILGPNVHEQSFVFKGFIFGICTKGYIKLKINYNTHHICQNGIFIIIPQHIIHIKECSSDFEMKVMHILPDFLCALPITPDFSLLKQTASTPCLQLQEKDSEEIITLYNIIDHHAKNSDIKKTLTLSLILIITSLFNKNNHNILQPASRQEELTHRFFDLLLQHYTEERNVIFYANKLCITPKYLSMTIKSVTGYSIQKWINEVIIIEAKRYIKTTTYTIQQISEELNFHTSSSFVRFFKQHTGYTPLEYRKR</sequence>
<dbReference type="GO" id="GO:0003700">
    <property type="term" value="F:DNA-binding transcription factor activity"/>
    <property type="evidence" value="ECO:0007669"/>
    <property type="project" value="InterPro"/>
</dbReference>
<evidence type="ECO:0000256" key="3">
    <source>
        <dbReference type="ARBA" id="ARBA00023163"/>
    </source>
</evidence>
<dbReference type="InterPro" id="IPR037923">
    <property type="entry name" value="HTH-like"/>
</dbReference>
<comment type="caution">
    <text evidence="5">The sequence shown here is derived from an EMBL/GenBank/DDBJ whole genome shotgun (WGS) entry which is preliminary data.</text>
</comment>
<accession>A0A921K2Q6</accession>
<feature type="non-terminal residue" evidence="5">
    <location>
        <position position="1"/>
    </location>
</feature>
<dbReference type="InterPro" id="IPR018060">
    <property type="entry name" value="HTH_AraC"/>
</dbReference>
<dbReference type="PROSITE" id="PS01124">
    <property type="entry name" value="HTH_ARAC_FAMILY_2"/>
    <property type="match status" value="1"/>
</dbReference>
<feature type="domain" description="HTH araC/xylS-type" evidence="4">
    <location>
        <begin position="189"/>
        <end position="287"/>
    </location>
</feature>